<dbReference type="PANTHER" id="PTHR43479:SF11">
    <property type="entry name" value="ACREF_ENVCD OPERON REPRESSOR-RELATED"/>
    <property type="match status" value="1"/>
</dbReference>
<evidence type="ECO:0000256" key="1">
    <source>
        <dbReference type="ARBA" id="ARBA00023125"/>
    </source>
</evidence>
<evidence type="ECO:0000313" key="5">
    <source>
        <dbReference type="Proteomes" id="UP000199758"/>
    </source>
</evidence>
<keyword evidence="5" id="KW-1185">Reference proteome</keyword>
<protein>
    <submittedName>
        <fullName evidence="4">Transcriptional regulator, TetR family</fullName>
    </submittedName>
</protein>
<dbReference type="Proteomes" id="UP000199758">
    <property type="component" value="Unassembled WGS sequence"/>
</dbReference>
<proteinExistence type="predicted"/>
<feature type="domain" description="HTH tetR-type" evidence="3">
    <location>
        <begin position="70"/>
        <end position="130"/>
    </location>
</feature>
<dbReference type="Pfam" id="PF21306">
    <property type="entry name" value="TetR_C_40"/>
    <property type="match status" value="1"/>
</dbReference>
<sequence>MRHYSRLISLSIKMNASMLARTRTAQPLVVSKSAPRPPKAPSKTSAVLASVVDVGPNQVERESRGARRKRETREKLLEAAFRLMAERGMDAVAINEITEAADVGFGSFYNHFDSKEAIYAVLMDSVFEGFGDALEGLVSHIEDPAEVIAICVRHTILRARREPLWGRFLVREGHTVRVLSRGLGVRLRRDIQKGAVQGRFKLPDPMMAFIAIGGTVLGAIAVELELAGASATLITQLGLGGADIPDRTAAVALYNLGLTFDEAMRIASRPLPTVS</sequence>
<dbReference type="PRINTS" id="PR00455">
    <property type="entry name" value="HTHTETR"/>
</dbReference>
<name>A0A1M5P5Q2_9GAMM</name>
<dbReference type="InterPro" id="IPR009057">
    <property type="entry name" value="Homeodomain-like_sf"/>
</dbReference>
<dbReference type="InterPro" id="IPR001647">
    <property type="entry name" value="HTH_TetR"/>
</dbReference>
<dbReference type="EMBL" id="FQWZ01000004">
    <property type="protein sequence ID" value="SHG97154.1"/>
    <property type="molecule type" value="Genomic_DNA"/>
</dbReference>
<accession>A0A1M5P5Q2</accession>
<dbReference type="AlphaFoldDB" id="A0A1M5P5Q2"/>
<dbReference type="GO" id="GO:0003677">
    <property type="term" value="F:DNA binding"/>
    <property type="evidence" value="ECO:0007669"/>
    <property type="project" value="UniProtKB-UniRule"/>
</dbReference>
<dbReference type="InterPro" id="IPR050624">
    <property type="entry name" value="HTH-type_Tx_Regulator"/>
</dbReference>
<dbReference type="InterPro" id="IPR049513">
    <property type="entry name" value="TetR_C_40"/>
</dbReference>
<dbReference type="Gene3D" id="1.10.357.10">
    <property type="entry name" value="Tetracycline Repressor, domain 2"/>
    <property type="match status" value="1"/>
</dbReference>
<organism evidence="4 5">
    <name type="scientific">Hydrocarboniphaga daqingensis</name>
    <dbReference type="NCBI Taxonomy" id="490188"/>
    <lineage>
        <taxon>Bacteria</taxon>
        <taxon>Pseudomonadati</taxon>
        <taxon>Pseudomonadota</taxon>
        <taxon>Gammaproteobacteria</taxon>
        <taxon>Nevskiales</taxon>
        <taxon>Nevskiaceae</taxon>
        <taxon>Hydrocarboniphaga</taxon>
    </lineage>
</organism>
<dbReference type="STRING" id="490188.SAMN04488068_2040"/>
<dbReference type="Pfam" id="PF00440">
    <property type="entry name" value="TetR_N"/>
    <property type="match status" value="1"/>
</dbReference>
<dbReference type="PANTHER" id="PTHR43479">
    <property type="entry name" value="ACREF/ENVCD OPERON REPRESSOR-RELATED"/>
    <property type="match status" value="1"/>
</dbReference>
<evidence type="ECO:0000313" key="4">
    <source>
        <dbReference type="EMBL" id="SHG97154.1"/>
    </source>
</evidence>
<dbReference type="SUPFAM" id="SSF46689">
    <property type="entry name" value="Homeodomain-like"/>
    <property type="match status" value="1"/>
</dbReference>
<keyword evidence="1 2" id="KW-0238">DNA-binding</keyword>
<dbReference type="PROSITE" id="PS50977">
    <property type="entry name" value="HTH_TETR_2"/>
    <property type="match status" value="1"/>
</dbReference>
<evidence type="ECO:0000256" key="2">
    <source>
        <dbReference type="PROSITE-ProRule" id="PRU00335"/>
    </source>
</evidence>
<gene>
    <name evidence="4" type="ORF">SAMN04488068_2040</name>
</gene>
<evidence type="ECO:0000259" key="3">
    <source>
        <dbReference type="PROSITE" id="PS50977"/>
    </source>
</evidence>
<feature type="DNA-binding region" description="H-T-H motif" evidence="2">
    <location>
        <begin position="93"/>
        <end position="112"/>
    </location>
</feature>
<reference evidence="4 5" key="1">
    <citation type="submission" date="2016-11" db="EMBL/GenBank/DDBJ databases">
        <authorList>
            <person name="Jaros S."/>
            <person name="Januszkiewicz K."/>
            <person name="Wedrychowicz H."/>
        </authorList>
    </citation>
    <scope>NUCLEOTIDE SEQUENCE [LARGE SCALE GENOMIC DNA]</scope>
    <source>
        <strain evidence="4 5">CGMCC 1.7049</strain>
    </source>
</reference>